<keyword evidence="2" id="KW-1185">Reference proteome</keyword>
<evidence type="ECO:0008006" key="3">
    <source>
        <dbReference type="Google" id="ProtNLM"/>
    </source>
</evidence>
<evidence type="ECO:0000313" key="1">
    <source>
        <dbReference type="EMBL" id="TXN31488.1"/>
    </source>
</evidence>
<sequence>MTSVTSREGAESTVGASPSARGAQILRDLLPSWRVPRGTPARPRGWRRRPPVEAEVAALLAQLGDGWTVLRASDALAELGTDFLVVGPSGVFTITSARPTGGNVWVDEKVLWINGRPTDHVRVARRCADGAETIMSDLAGVPVAVTPVVALLDPVDLSFGGDPARRVRVLPADILVRSLVENAAVHSTQAVEYLSSVAEECSTWSATR</sequence>
<organism evidence="1 2">
    <name type="scientific">Lacisediminihabitans profunda</name>
    <dbReference type="NCBI Taxonomy" id="2594790"/>
    <lineage>
        <taxon>Bacteria</taxon>
        <taxon>Bacillati</taxon>
        <taxon>Actinomycetota</taxon>
        <taxon>Actinomycetes</taxon>
        <taxon>Micrococcales</taxon>
        <taxon>Microbacteriaceae</taxon>
        <taxon>Lacisediminihabitans</taxon>
    </lineage>
</organism>
<gene>
    <name evidence="1" type="ORF">FVP33_08085</name>
</gene>
<name>A0A5C8UV57_9MICO</name>
<proteinExistence type="predicted"/>
<dbReference type="RefSeq" id="WP_147783075.1">
    <property type="nucleotide sequence ID" value="NZ_VRMG01000005.1"/>
</dbReference>
<evidence type="ECO:0000313" key="2">
    <source>
        <dbReference type="Proteomes" id="UP000321379"/>
    </source>
</evidence>
<comment type="caution">
    <text evidence="1">The sequence shown here is derived from an EMBL/GenBank/DDBJ whole genome shotgun (WGS) entry which is preliminary data.</text>
</comment>
<reference evidence="1 2" key="1">
    <citation type="submission" date="2019-08" db="EMBL/GenBank/DDBJ databases">
        <title>Bacterial whole genome sequence for Glaciihabitans sp. CHu50b-6-2.</title>
        <authorList>
            <person name="Jin L."/>
        </authorList>
    </citation>
    <scope>NUCLEOTIDE SEQUENCE [LARGE SCALE GENOMIC DNA]</scope>
    <source>
        <strain evidence="1 2">CHu50b-6-2</strain>
    </source>
</reference>
<dbReference type="AlphaFoldDB" id="A0A5C8UV57"/>
<protein>
    <recommendedName>
        <fullName evidence="3">NERD domain-containing protein</fullName>
    </recommendedName>
</protein>
<dbReference type="Proteomes" id="UP000321379">
    <property type="component" value="Unassembled WGS sequence"/>
</dbReference>
<accession>A0A5C8UV57</accession>
<dbReference type="EMBL" id="VRMG01000005">
    <property type="protein sequence ID" value="TXN31488.1"/>
    <property type="molecule type" value="Genomic_DNA"/>
</dbReference>